<reference evidence="3" key="1">
    <citation type="submission" date="2016-10" db="EMBL/GenBank/DDBJ databases">
        <authorList>
            <person name="Varghese N."/>
            <person name="Submissions S."/>
        </authorList>
    </citation>
    <scope>NUCLEOTIDE SEQUENCE [LARGE SCALE GENOMIC DNA]</scope>
    <source>
        <strain evidence="3">DSM 46732</strain>
    </source>
</reference>
<dbReference type="AlphaFoldDB" id="A0A1H0UVL8"/>
<gene>
    <name evidence="2" type="ORF">SAMN04487905_107170</name>
</gene>
<dbReference type="STRING" id="405564.SAMN04487905_107170"/>
<feature type="region of interest" description="Disordered" evidence="1">
    <location>
        <begin position="195"/>
        <end position="232"/>
    </location>
</feature>
<dbReference type="RefSeq" id="WP_211481337.1">
    <property type="nucleotide sequence ID" value="NZ_FNJR01000007.1"/>
</dbReference>
<evidence type="ECO:0000256" key="1">
    <source>
        <dbReference type="SAM" id="MobiDB-lite"/>
    </source>
</evidence>
<protein>
    <submittedName>
        <fullName evidence="2">Uncharacterized protein</fullName>
    </submittedName>
</protein>
<dbReference type="Proteomes" id="UP000199497">
    <property type="component" value="Unassembled WGS sequence"/>
</dbReference>
<keyword evidence="3" id="KW-1185">Reference proteome</keyword>
<sequence>METEARRLTRPHHPTTTLGGDLNEAGSEQPPPSAGESSDGYEGITADADHESLQRQLDQLERLADEGPAEAVLPMARSELHRLTEGLRALLEEHGPDENGRCRVCPGKLRARRWPCEVWITAHSQLIGDDPDPVGSANRSKLARLRERTPRNPFGRQRSSSSPKIPIAATAVVSGGARGPGDWDTGEFALSDPVSELETRGTEELPAVPPVGGHLETDHSRIHRAGITPRSG</sequence>
<organism evidence="2 3">
    <name type="scientific">Actinopolyspora xinjiangensis</name>
    <dbReference type="NCBI Taxonomy" id="405564"/>
    <lineage>
        <taxon>Bacteria</taxon>
        <taxon>Bacillati</taxon>
        <taxon>Actinomycetota</taxon>
        <taxon>Actinomycetes</taxon>
        <taxon>Actinopolysporales</taxon>
        <taxon>Actinopolysporaceae</taxon>
        <taxon>Actinopolyspora</taxon>
    </lineage>
</organism>
<accession>A0A1H0UVL8</accession>
<proteinExistence type="predicted"/>
<dbReference type="EMBL" id="FNJR01000007">
    <property type="protein sequence ID" value="SDP69928.1"/>
    <property type="molecule type" value="Genomic_DNA"/>
</dbReference>
<name>A0A1H0UVL8_9ACTN</name>
<evidence type="ECO:0000313" key="3">
    <source>
        <dbReference type="Proteomes" id="UP000199497"/>
    </source>
</evidence>
<evidence type="ECO:0000313" key="2">
    <source>
        <dbReference type="EMBL" id="SDP69928.1"/>
    </source>
</evidence>
<feature type="region of interest" description="Disordered" evidence="1">
    <location>
        <begin position="1"/>
        <end position="50"/>
    </location>
</feature>